<dbReference type="RefSeq" id="WP_165267158.1">
    <property type="nucleotide sequence ID" value="NZ_JAALLS010000006.1"/>
</dbReference>
<evidence type="ECO:0000259" key="11">
    <source>
        <dbReference type="Pfam" id="PF01425"/>
    </source>
</evidence>
<evidence type="ECO:0000256" key="10">
    <source>
        <dbReference type="HAMAP-Rule" id="MF_00120"/>
    </source>
</evidence>
<feature type="active site" description="Acyl-ester intermediate" evidence="10">
    <location>
        <position position="175"/>
    </location>
</feature>
<evidence type="ECO:0000256" key="5">
    <source>
        <dbReference type="ARBA" id="ARBA00022598"/>
    </source>
</evidence>
<dbReference type="PANTHER" id="PTHR11895:SF151">
    <property type="entry name" value="GLUTAMYL-TRNA(GLN) AMIDOTRANSFERASE SUBUNIT A"/>
    <property type="match status" value="1"/>
</dbReference>
<comment type="catalytic activity">
    <reaction evidence="9 10">
        <text>L-glutamyl-tRNA(Gln) + L-glutamine + ATP + H2O = L-glutaminyl-tRNA(Gln) + L-glutamate + ADP + phosphate + H(+)</text>
        <dbReference type="Rhea" id="RHEA:17521"/>
        <dbReference type="Rhea" id="RHEA-COMP:9681"/>
        <dbReference type="Rhea" id="RHEA-COMP:9684"/>
        <dbReference type="ChEBI" id="CHEBI:15377"/>
        <dbReference type="ChEBI" id="CHEBI:15378"/>
        <dbReference type="ChEBI" id="CHEBI:29985"/>
        <dbReference type="ChEBI" id="CHEBI:30616"/>
        <dbReference type="ChEBI" id="CHEBI:43474"/>
        <dbReference type="ChEBI" id="CHEBI:58359"/>
        <dbReference type="ChEBI" id="CHEBI:78520"/>
        <dbReference type="ChEBI" id="CHEBI:78521"/>
        <dbReference type="ChEBI" id="CHEBI:456216"/>
        <dbReference type="EC" id="6.3.5.7"/>
    </reaction>
</comment>
<dbReference type="InterPro" id="IPR020556">
    <property type="entry name" value="Amidase_CS"/>
</dbReference>
<evidence type="ECO:0000256" key="1">
    <source>
        <dbReference type="ARBA" id="ARBA00008069"/>
    </source>
</evidence>
<dbReference type="Gene3D" id="3.90.1300.10">
    <property type="entry name" value="Amidase signature (AS) domain"/>
    <property type="match status" value="1"/>
</dbReference>
<dbReference type="EMBL" id="JAALLS010000006">
    <property type="protein sequence ID" value="NGP87933.1"/>
    <property type="molecule type" value="Genomic_DNA"/>
</dbReference>
<evidence type="ECO:0000313" key="13">
    <source>
        <dbReference type="Proteomes" id="UP000479132"/>
    </source>
</evidence>
<keyword evidence="8 10" id="KW-0648">Protein biosynthesis</keyword>
<dbReference type="GO" id="GO:0005524">
    <property type="term" value="F:ATP binding"/>
    <property type="evidence" value="ECO:0007669"/>
    <property type="project" value="UniProtKB-KW"/>
</dbReference>
<dbReference type="SUPFAM" id="SSF75304">
    <property type="entry name" value="Amidase signature (AS) enzymes"/>
    <property type="match status" value="1"/>
</dbReference>
<comment type="subunit">
    <text evidence="2 10">Heterotrimer of A, B and C subunits.</text>
</comment>
<evidence type="ECO:0000256" key="6">
    <source>
        <dbReference type="ARBA" id="ARBA00022741"/>
    </source>
</evidence>
<dbReference type="GO" id="GO:0050567">
    <property type="term" value="F:glutaminyl-tRNA synthase (glutamine-hydrolyzing) activity"/>
    <property type="evidence" value="ECO:0007669"/>
    <property type="project" value="UniProtKB-UniRule"/>
</dbReference>
<dbReference type="AlphaFoldDB" id="A0A6M1T5K8"/>
<evidence type="ECO:0000256" key="8">
    <source>
        <dbReference type="ARBA" id="ARBA00022917"/>
    </source>
</evidence>
<accession>A0A6M1T5K8</accession>
<comment type="caution">
    <text evidence="12">The sequence shown here is derived from an EMBL/GenBank/DDBJ whole genome shotgun (WGS) entry which is preliminary data.</text>
</comment>
<reference evidence="12 13" key="1">
    <citation type="submission" date="2020-02" db="EMBL/GenBank/DDBJ databases">
        <title>Aliifodinibius halophilus 2W32, complete genome.</title>
        <authorList>
            <person name="Li Y."/>
            <person name="Wu S."/>
        </authorList>
    </citation>
    <scope>NUCLEOTIDE SEQUENCE [LARGE SCALE GENOMIC DNA]</scope>
    <source>
        <strain evidence="12 13">2W32</strain>
    </source>
</reference>
<proteinExistence type="inferred from homology"/>
<dbReference type="HAMAP" id="MF_00120">
    <property type="entry name" value="GatA"/>
    <property type="match status" value="1"/>
</dbReference>
<dbReference type="PROSITE" id="PS00571">
    <property type="entry name" value="AMIDASES"/>
    <property type="match status" value="1"/>
</dbReference>
<name>A0A6M1T5K8_9BACT</name>
<dbReference type="InterPro" id="IPR004412">
    <property type="entry name" value="GatA"/>
</dbReference>
<dbReference type="GO" id="GO:0006412">
    <property type="term" value="P:translation"/>
    <property type="evidence" value="ECO:0007669"/>
    <property type="project" value="UniProtKB-UniRule"/>
</dbReference>
<dbReference type="PANTHER" id="PTHR11895">
    <property type="entry name" value="TRANSAMIDASE"/>
    <property type="match status" value="1"/>
</dbReference>
<keyword evidence="13" id="KW-1185">Reference proteome</keyword>
<dbReference type="InterPro" id="IPR036928">
    <property type="entry name" value="AS_sf"/>
</dbReference>
<evidence type="ECO:0000256" key="3">
    <source>
        <dbReference type="ARBA" id="ARBA00012739"/>
    </source>
</evidence>
<evidence type="ECO:0000256" key="7">
    <source>
        <dbReference type="ARBA" id="ARBA00022840"/>
    </source>
</evidence>
<feature type="domain" description="Amidase" evidence="11">
    <location>
        <begin position="22"/>
        <end position="499"/>
    </location>
</feature>
<dbReference type="InterPro" id="IPR023631">
    <property type="entry name" value="Amidase_dom"/>
</dbReference>
<feature type="active site" description="Charge relay system" evidence="10">
    <location>
        <position position="151"/>
    </location>
</feature>
<dbReference type="Proteomes" id="UP000479132">
    <property type="component" value="Unassembled WGS sequence"/>
</dbReference>
<dbReference type="InterPro" id="IPR000120">
    <property type="entry name" value="Amidase"/>
</dbReference>
<protein>
    <recommendedName>
        <fullName evidence="4 10">Glutamyl-tRNA(Gln) amidotransferase subunit A</fullName>
        <shortName evidence="10">Glu-ADT subunit A</shortName>
        <ecNumber evidence="3 10">6.3.5.7</ecNumber>
    </recommendedName>
</protein>
<dbReference type="EC" id="6.3.5.7" evidence="3 10"/>
<evidence type="ECO:0000256" key="9">
    <source>
        <dbReference type="ARBA" id="ARBA00047407"/>
    </source>
</evidence>
<keyword evidence="6 10" id="KW-0547">Nucleotide-binding</keyword>
<evidence type="ECO:0000313" key="12">
    <source>
        <dbReference type="EMBL" id="NGP87933.1"/>
    </source>
</evidence>
<sequence length="510" mass="55419">MSYSDFSQIQESLSSGDVTLPEIVQHYISNIEERNAEVNAVVSIDKDGALSRAKEIQERIDDGTAGNLAGMVIGIKDLICERDKQATCASNILSNFESVYDATVVERLREDDAILLGRLNMDEFAMGSSTENTIYGPTKNPVNTDKVAGGSSGGSAAAVAADFCTASLGSDTGGSIRQPASYCGVVGLKPTYGRVSRHGLIAFASSFDCIGPLTHSVKDAAILLETIAGADPNDNTSSSRTVPNYRQFAEEPDSNIRIGVPEEYFGEGLDNEIKEGIQAKLDELEQNGAELVPIHLPHMKYGIATYYILATAEASSNLARYDGIRYGHRADIKDVEKDLKLEREAITEQIKQAKGDEKVELSAKLEDMDSALIRLYKKSRTEGFGDEVKRRIMLGTYVLSAGYYDAYYAKAQKVRRLIKEDFTKAFEDVDVIVSPTAPSTAFDLGTNQDNPVQMYLNDIYTTSANLAGICGLSVPAGTHSNGLPYGMQFMADTFEEGKLFNAGRLVEQLD</sequence>
<comment type="similarity">
    <text evidence="1 10">Belongs to the amidase family. GatA subfamily.</text>
</comment>
<dbReference type="Pfam" id="PF01425">
    <property type="entry name" value="Amidase"/>
    <property type="match status" value="1"/>
</dbReference>
<dbReference type="GO" id="GO:0030956">
    <property type="term" value="C:glutamyl-tRNA(Gln) amidotransferase complex"/>
    <property type="evidence" value="ECO:0007669"/>
    <property type="project" value="InterPro"/>
</dbReference>
<gene>
    <name evidence="10 12" type="primary">gatA</name>
    <name evidence="12" type="ORF">G3569_06180</name>
</gene>
<keyword evidence="5 10" id="KW-0436">Ligase</keyword>
<evidence type="ECO:0000256" key="4">
    <source>
        <dbReference type="ARBA" id="ARBA00014428"/>
    </source>
</evidence>
<comment type="function">
    <text evidence="10">Allows the formation of correctly charged Gln-tRNA(Gln) through the transamidation of misacylated Glu-tRNA(Gln) in organisms which lack glutaminyl-tRNA synthetase. The reaction takes place in the presence of glutamine and ATP through an activated gamma-phospho-Glu-tRNA(Gln).</text>
</comment>
<dbReference type="GO" id="GO:0016740">
    <property type="term" value="F:transferase activity"/>
    <property type="evidence" value="ECO:0007669"/>
    <property type="project" value="UniProtKB-KW"/>
</dbReference>
<keyword evidence="12" id="KW-0808">Transferase</keyword>
<organism evidence="12 13">
    <name type="scientific">Fodinibius halophilus</name>
    <dbReference type="NCBI Taxonomy" id="1736908"/>
    <lineage>
        <taxon>Bacteria</taxon>
        <taxon>Pseudomonadati</taxon>
        <taxon>Balneolota</taxon>
        <taxon>Balneolia</taxon>
        <taxon>Balneolales</taxon>
        <taxon>Balneolaceae</taxon>
        <taxon>Fodinibius</taxon>
    </lineage>
</organism>
<feature type="active site" description="Charge relay system" evidence="10">
    <location>
        <position position="76"/>
    </location>
</feature>
<keyword evidence="7 10" id="KW-0067">ATP-binding</keyword>
<evidence type="ECO:0000256" key="2">
    <source>
        <dbReference type="ARBA" id="ARBA00011123"/>
    </source>
</evidence>